<keyword evidence="1" id="KW-0378">Hydrolase</keyword>
<organism evidence="1">
    <name type="scientific">Siphoviridae sp. ctGa111</name>
    <dbReference type="NCBI Taxonomy" id="2825413"/>
    <lineage>
        <taxon>Viruses</taxon>
        <taxon>Duplodnaviria</taxon>
        <taxon>Heunggongvirae</taxon>
        <taxon>Uroviricota</taxon>
        <taxon>Caudoviricetes</taxon>
    </lineage>
</organism>
<name>A0A8S5VD46_9CAUD</name>
<evidence type="ECO:0000313" key="1">
    <source>
        <dbReference type="EMBL" id="DAG04705.1"/>
    </source>
</evidence>
<proteinExistence type="predicted"/>
<keyword evidence="1" id="KW-0540">Nuclease</keyword>
<dbReference type="EMBL" id="BK016245">
    <property type="protein sequence ID" value="DAG04705.1"/>
    <property type="molecule type" value="Genomic_DNA"/>
</dbReference>
<sequence length="157" mass="18643">MEKKNRTKFNVSKNPADRTYDGVVYDSKIEMLFYRDIVLPRLASGEIVECRKQVPFLLQEAFRRVDKDGKDVAVRKIDYVADYEITYRDGSKQVIDTKGFADSVALMKRKMFWFKYPDVDYRWITYSKIDGGWVDYDDLKKARKERKKLKQAQTKGR</sequence>
<dbReference type="InterPro" id="IPR009414">
    <property type="entry name" value="DUF1064"/>
</dbReference>
<dbReference type="Pfam" id="PF06356">
    <property type="entry name" value="DUF1064"/>
    <property type="match status" value="1"/>
</dbReference>
<keyword evidence="1" id="KW-0255">Endonuclease</keyword>
<reference evidence="1" key="1">
    <citation type="journal article" date="2021" name="Proc. Natl. Acad. Sci. U.S.A.">
        <title>A Catalog of Tens of Thousands of Viruses from Human Metagenomes Reveals Hidden Associations with Chronic Diseases.</title>
        <authorList>
            <person name="Tisza M.J."/>
            <person name="Buck C.B."/>
        </authorList>
    </citation>
    <scope>NUCLEOTIDE SEQUENCE</scope>
    <source>
        <strain evidence="1">CtGa111</strain>
    </source>
</reference>
<accession>A0A8S5VD46</accession>
<protein>
    <submittedName>
        <fullName evidence="1">Endonuclease</fullName>
    </submittedName>
</protein>
<dbReference type="GO" id="GO:0004519">
    <property type="term" value="F:endonuclease activity"/>
    <property type="evidence" value="ECO:0007669"/>
    <property type="project" value="UniProtKB-KW"/>
</dbReference>